<keyword evidence="2" id="KW-1185">Reference proteome</keyword>
<gene>
    <name evidence="1" type="ORF">M9H77_20792</name>
</gene>
<protein>
    <submittedName>
        <fullName evidence="1">Uncharacterized protein</fullName>
    </submittedName>
</protein>
<evidence type="ECO:0000313" key="1">
    <source>
        <dbReference type="EMBL" id="KAI5661469.1"/>
    </source>
</evidence>
<reference evidence="2" key="1">
    <citation type="journal article" date="2023" name="Nat. Plants">
        <title>Single-cell RNA sequencing provides a high-resolution roadmap for understanding the multicellular compartmentation of specialized metabolism.</title>
        <authorList>
            <person name="Sun S."/>
            <person name="Shen X."/>
            <person name="Li Y."/>
            <person name="Li Y."/>
            <person name="Wang S."/>
            <person name="Li R."/>
            <person name="Zhang H."/>
            <person name="Shen G."/>
            <person name="Guo B."/>
            <person name="Wei J."/>
            <person name="Xu J."/>
            <person name="St-Pierre B."/>
            <person name="Chen S."/>
            <person name="Sun C."/>
        </authorList>
    </citation>
    <scope>NUCLEOTIDE SEQUENCE [LARGE SCALE GENOMIC DNA]</scope>
</reference>
<evidence type="ECO:0000313" key="2">
    <source>
        <dbReference type="Proteomes" id="UP001060085"/>
    </source>
</evidence>
<proteinExistence type="predicted"/>
<dbReference type="EMBL" id="CM044705">
    <property type="protein sequence ID" value="KAI5661469.1"/>
    <property type="molecule type" value="Genomic_DNA"/>
</dbReference>
<accession>A0ACC0AMS5</accession>
<name>A0ACC0AMS5_CATRO</name>
<sequence>MAGFWEAFQIQPHHHHQQQQQQLADISVVGVSFMRSQSARESTRHPPPREKRREEKLHCSIQKKKQKPISHSSGLYLPIDANEEMRAKDATIFMVVVQISLGGVSIFYKLASNDGMSMRVMVAYRFLFAAATVIPLALFLERNKRPKLTRMILFQAFLVAMFWGSLTQNLYAQSLVMTSATFASAITNLIPAITFILAAIFRLEKFEIKSKAGKAKVIGTLICIGGAMLLTFYKGLEIKMPSSLHFDLLNHKNNSGRHYSSISHKKSMNHIIGPLLALFSCFTCSIGLILQVRNVT</sequence>
<organism evidence="1 2">
    <name type="scientific">Catharanthus roseus</name>
    <name type="common">Madagascar periwinkle</name>
    <name type="synonym">Vinca rosea</name>
    <dbReference type="NCBI Taxonomy" id="4058"/>
    <lineage>
        <taxon>Eukaryota</taxon>
        <taxon>Viridiplantae</taxon>
        <taxon>Streptophyta</taxon>
        <taxon>Embryophyta</taxon>
        <taxon>Tracheophyta</taxon>
        <taxon>Spermatophyta</taxon>
        <taxon>Magnoliopsida</taxon>
        <taxon>eudicotyledons</taxon>
        <taxon>Gunneridae</taxon>
        <taxon>Pentapetalae</taxon>
        <taxon>asterids</taxon>
        <taxon>lamiids</taxon>
        <taxon>Gentianales</taxon>
        <taxon>Apocynaceae</taxon>
        <taxon>Rauvolfioideae</taxon>
        <taxon>Vinceae</taxon>
        <taxon>Catharanthinae</taxon>
        <taxon>Catharanthus</taxon>
    </lineage>
</organism>
<dbReference type="Proteomes" id="UP001060085">
    <property type="component" value="Linkage Group LG05"/>
</dbReference>
<comment type="caution">
    <text evidence="1">The sequence shown here is derived from an EMBL/GenBank/DDBJ whole genome shotgun (WGS) entry which is preliminary data.</text>
</comment>